<feature type="transmembrane region" description="Helical" evidence="7">
    <location>
        <begin position="257"/>
        <end position="273"/>
    </location>
</feature>
<protein>
    <submittedName>
        <fullName evidence="9">DMT family transporter</fullName>
    </submittedName>
</protein>
<dbReference type="AlphaFoldDB" id="A0A386ZNW4"/>
<dbReference type="EMBL" id="CP032568">
    <property type="protein sequence ID" value="AYF79277.1"/>
    <property type="molecule type" value="Genomic_DNA"/>
</dbReference>
<dbReference type="OrthoDB" id="4055477at2"/>
<dbReference type="InterPro" id="IPR050638">
    <property type="entry name" value="AA-Vitamin_Transporters"/>
</dbReference>
<dbReference type="KEGG" id="nyu:D7D52_21995"/>
<dbReference type="Proteomes" id="UP000267164">
    <property type="component" value="Chromosome"/>
</dbReference>
<evidence type="ECO:0000313" key="10">
    <source>
        <dbReference type="Proteomes" id="UP000267164"/>
    </source>
</evidence>
<proteinExistence type="inferred from homology"/>
<dbReference type="SUPFAM" id="SSF103481">
    <property type="entry name" value="Multidrug resistance efflux transporter EmrE"/>
    <property type="match status" value="2"/>
</dbReference>
<evidence type="ECO:0000256" key="2">
    <source>
        <dbReference type="ARBA" id="ARBA00007362"/>
    </source>
</evidence>
<keyword evidence="4 7" id="KW-1133">Transmembrane helix</keyword>
<organism evidence="9 10">
    <name type="scientific">Nocardia yunnanensis</name>
    <dbReference type="NCBI Taxonomy" id="2382165"/>
    <lineage>
        <taxon>Bacteria</taxon>
        <taxon>Bacillati</taxon>
        <taxon>Actinomycetota</taxon>
        <taxon>Actinomycetes</taxon>
        <taxon>Mycobacteriales</taxon>
        <taxon>Nocardiaceae</taxon>
        <taxon>Nocardia</taxon>
    </lineage>
</organism>
<comment type="similarity">
    <text evidence="2">Belongs to the EamA transporter family.</text>
</comment>
<evidence type="ECO:0000256" key="3">
    <source>
        <dbReference type="ARBA" id="ARBA00022692"/>
    </source>
</evidence>
<feature type="transmembrane region" description="Helical" evidence="7">
    <location>
        <begin position="138"/>
        <end position="158"/>
    </location>
</feature>
<evidence type="ECO:0000256" key="5">
    <source>
        <dbReference type="ARBA" id="ARBA00023136"/>
    </source>
</evidence>
<feature type="transmembrane region" description="Helical" evidence="7">
    <location>
        <begin position="201"/>
        <end position="220"/>
    </location>
</feature>
<evidence type="ECO:0000256" key="4">
    <source>
        <dbReference type="ARBA" id="ARBA00022989"/>
    </source>
</evidence>
<feature type="transmembrane region" description="Helical" evidence="7">
    <location>
        <begin position="232"/>
        <end position="251"/>
    </location>
</feature>
<name>A0A386ZNW4_9NOCA</name>
<sequence>MAGPPALMFMWSSAFIAGIIGVGAAPTMLVLFSRFAIAGALLIVYAVATKAVWPRGRVLAHTVVAGLLMQFVQFGGFYSAMHQHVTASVISLVQGLSPLVIALFASGLGESVSRRQWLGFGVGGIGVGMAVVDQSAFSLSGLLFSVVGLLGLSLGTVYQKRFTPGVDPRTGTALHIAVSAPFAGAMALAAGDFHIADPARFAGSMVWMVLVNSMGAFLLLNTMLQRWGTTRVSRFFFAIPAITALMAWLVIDQPLHPLTMAGLGVGVIGMVLASRRATPAAPADTETAPAATESVATEPAATETVAAPRTYTLRRHALHA</sequence>
<accession>A0A386ZNW4</accession>
<dbReference type="GO" id="GO:0016020">
    <property type="term" value="C:membrane"/>
    <property type="evidence" value="ECO:0007669"/>
    <property type="project" value="UniProtKB-SubCell"/>
</dbReference>
<feature type="domain" description="EamA" evidence="8">
    <location>
        <begin position="7"/>
        <end position="130"/>
    </location>
</feature>
<keyword evidence="5 7" id="KW-0472">Membrane</keyword>
<gene>
    <name evidence="9" type="ORF">D7D52_21995</name>
</gene>
<evidence type="ECO:0000256" key="7">
    <source>
        <dbReference type="SAM" id="Phobius"/>
    </source>
</evidence>
<feature type="domain" description="EamA" evidence="8">
    <location>
        <begin position="140"/>
        <end position="274"/>
    </location>
</feature>
<feature type="transmembrane region" description="Helical" evidence="7">
    <location>
        <begin position="117"/>
        <end position="132"/>
    </location>
</feature>
<evidence type="ECO:0000256" key="6">
    <source>
        <dbReference type="SAM" id="MobiDB-lite"/>
    </source>
</evidence>
<keyword evidence="10" id="KW-1185">Reference proteome</keyword>
<evidence type="ECO:0000256" key="1">
    <source>
        <dbReference type="ARBA" id="ARBA00004141"/>
    </source>
</evidence>
<reference evidence="9 10" key="1">
    <citation type="submission" date="2018-09" db="EMBL/GenBank/DDBJ databases">
        <title>Nocardia yunnanensis sp. nov., an actinomycete isolated from a soil sample.</title>
        <authorList>
            <person name="Zhang J."/>
        </authorList>
    </citation>
    <scope>NUCLEOTIDE SEQUENCE [LARGE SCALE GENOMIC DNA]</scope>
    <source>
        <strain evidence="9 10">CFHS0054</strain>
    </source>
</reference>
<feature type="transmembrane region" description="Helical" evidence="7">
    <location>
        <begin position="170"/>
        <end position="189"/>
    </location>
</feature>
<keyword evidence="3 7" id="KW-0812">Transmembrane</keyword>
<dbReference type="Pfam" id="PF00892">
    <property type="entry name" value="EamA"/>
    <property type="match status" value="2"/>
</dbReference>
<feature type="region of interest" description="Disordered" evidence="6">
    <location>
        <begin position="281"/>
        <end position="301"/>
    </location>
</feature>
<comment type="subcellular location">
    <subcellularLocation>
        <location evidence="1">Membrane</location>
        <topology evidence="1">Multi-pass membrane protein</topology>
    </subcellularLocation>
</comment>
<evidence type="ECO:0000259" key="8">
    <source>
        <dbReference type="Pfam" id="PF00892"/>
    </source>
</evidence>
<evidence type="ECO:0000313" key="9">
    <source>
        <dbReference type="EMBL" id="AYF79277.1"/>
    </source>
</evidence>
<feature type="transmembrane region" description="Helical" evidence="7">
    <location>
        <begin position="85"/>
        <end position="105"/>
    </location>
</feature>
<dbReference type="PANTHER" id="PTHR32322">
    <property type="entry name" value="INNER MEMBRANE TRANSPORTER"/>
    <property type="match status" value="1"/>
</dbReference>
<dbReference type="InterPro" id="IPR037185">
    <property type="entry name" value="EmrE-like"/>
</dbReference>
<dbReference type="InterPro" id="IPR000620">
    <property type="entry name" value="EamA_dom"/>
</dbReference>
<feature type="transmembrane region" description="Helical" evidence="7">
    <location>
        <begin position="60"/>
        <end position="79"/>
    </location>
</feature>
<dbReference type="PANTHER" id="PTHR32322:SF2">
    <property type="entry name" value="EAMA DOMAIN-CONTAINING PROTEIN"/>
    <property type="match status" value="1"/>
</dbReference>